<accession>A0A9P0DJH2</accession>
<dbReference type="Gene3D" id="2.20.25.20">
    <property type="match status" value="1"/>
</dbReference>
<reference evidence="2" key="2">
    <citation type="submission" date="2022-10" db="EMBL/GenBank/DDBJ databases">
        <authorList>
            <consortium name="ENA_rothamsted_submissions"/>
            <consortium name="culmorum"/>
            <person name="King R."/>
        </authorList>
    </citation>
    <scope>NUCLEOTIDE SEQUENCE</scope>
</reference>
<dbReference type="OrthoDB" id="9984940at2759"/>
<evidence type="ECO:0000313" key="2">
    <source>
        <dbReference type="EMBL" id="CAH1163149.1"/>
    </source>
</evidence>
<keyword evidence="3" id="KW-1185">Reference proteome</keyword>
<protein>
    <recommendedName>
        <fullName evidence="4">F-box domain-containing protein</fullName>
    </recommendedName>
</protein>
<dbReference type="Proteomes" id="UP001153737">
    <property type="component" value="Chromosome 4"/>
</dbReference>
<evidence type="ECO:0000313" key="3">
    <source>
        <dbReference type="Proteomes" id="UP001153737"/>
    </source>
</evidence>
<name>A0A9P0DJH2_PHACE</name>
<feature type="compositionally biased region" description="Polar residues" evidence="1">
    <location>
        <begin position="21"/>
        <end position="38"/>
    </location>
</feature>
<sequence length="523" mass="59117">MNSHTPRSYQNSGDSGCYSIFESTPNSNIENESTPTSAAVSRKRKASCLDSYNGRKLSEVIEFCPSTPQFSSTMNESLMINLENCHLQNDVSTIHDDLESLNVTEHNQYEDNEEKICHFKKLFKPNNLKRRFCSAPNTPEKQVQDNLKKSNTNSFIKNFAQVTVHTQSPLNKEALDILYPDLPPLEPVRKPLTPQKFRDSFDRSLDRSATPAKKRLFSLSRKELFKSIVSNNIIMKKILRELSEGDLYRLGQVSKSLRDAILSDIDASGRYSGYMKIHHNYKENYKITPPPSPEKSDEHFENSLSSKNFAYFYSIASGLNKYQSLTKCPRCNKASVVENYIGQCQDLLRCGYIFCRKCGSFASNPKDFKDICNNAQIMNMPKARCHFSDLSNSSITSDYVTDTSSSFFSSSLNLNLINKFDTSGVAPGSETSTPKLNVKRNLSKSFMSPSEVRIKALSSNNNRVLTPSHKLQCRTSLLPVLPFDNANNNNNSCDILEPSSPPKIKQHSVCSKQSKRNLKRLTR</sequence>
<evidence type="ECO:0008006" key="4">
    <source>
        <dbReference type="Google" id="ProtNLM"/>
    </source>
</evidence>
<feature type="region of interest" description="Disordered" evidence="1">
    <location>
        <begin position="499"/>
        <end position="523"/>
    </location>
</feature>
<gene>
    <name evidence="2" type="ORF">PHAECO_LOCUS8021</name>
</gene>
<organism evidence="2 3">
    <name type="scientific">Phaedon cochleariae</name>
    <name type="common">Mustard beetle</name>
    <dbReference type="NCBI Taxonomy" id="80249"/>
    <lineage>
        <taxon>Eukaryota</taxon>
        <taxon>Metazoa</taxon>
        <taxon>Ecdysozoa</taxon>
        <taxon>Arthropoda</taxon>
        <taxon>Hexapoda</taxon>
        <taxon>Insecta</taxon>
        <taxon>Pterygota</taxon>
        <taxon>Neoptera</taxon>
        <taxon>Endopterygota</taxon>
        <taxon>Coleoptera</taxon>
        <taxon>Polyphaga</taxon>
        <taxon>Cucujiformia</taxon>
        <taxon>Chrysomeloidea</taxon>
        <taxon>Chrysomelidae</taxon>
        <taxon>Chrysomelinae</taxon>
        <taxon>Chrysomelini</taxon>
        <taxon>Phaedon</taxon>
    </lineage>
</organism>
<dbReference type="AlphaFoldDB" id="A0A9P0DJH2"/>
<evidence type="ECO:0000256" key="1">
    <source>
        <dbReference type="SAM" id="MobiDB-lite"/>
    </source>
</evidence>
<feature type="compositionally biased region" description="Polar residues" evidence="1">
    <location>
        <begin position="1"/>
        <end position="14"/>
    </location>
</feature>
<reference evidence="2" key="1">
    <citation type="submission" date="2022-01" db="EMBL/GenBank/DDBJ databases">
        <authorList>
            <person name="King R."/>
        </authorList>
    </citation>
    <scope>NUCLEOTIDE SEQUENCE</scope>
</reference>
<dbReference type="EMBL" id="OU896710">
    <property type="protein sequence ID" value="CAH1163149.1"/>
    <property type="molecule type" value="Genomic_DNA"/>
</dbReference>
<feature type="region of interest" description="Disordered" evidence="1">
    <location>
        <begin position="1"/>
        <end position="38"/>
    </location>
</feature>
<proteinExistence type="predicted"/>
<feature type="compositionally biased region" description="Basic residues" evidence="1">
    <location>
        <begin position="513"/>
        <end position="523"/>
    </location>
</feature>